<evidence type="ECO:0000256" key="5">
    <source>
        <dbReference type="ARBA" id="ARBA00023049"/>
    </source>
</evidence>
<keyword evidence="3 6" id="KW-0378">Hydrolase</keyword>
<proteinExistence type="inferred from homology"/>
<dbReference type="InterPro" id="IPR013647">
    <property type="entry name" value="OligopepF_N_dom"/>
</dbReference>
<dbReference type="InterPro" id="IPR001333">
    <property type="entry name" value="Peptidase_M32_Taq"/>
</dbReference>
<dbReference type="InterPro" id="IPR011977">
    <property type="entry name" value="Pept_M3B_clade3"/>
</dbReference>
<keyword evidence="4 6" id="KW-0862">Zinc</keyword>
<accession>A0AAJ1ICN5</accession>
<dbReference type="Proteomes" id="UP001221217">
    <property type="component" value="Unassembled WGS sequence"/>
</dbReference>
<keyword evidence="2 6" id="KW-0479">Metal-binding</keyword>
<dbReference type="GO" id="GO:0004222">
    <property type="term" value="F:metalloendopeptidase activity"/>
    <property type="evidence" value="ECO:0007669"/>
    <property type="project" value="InterPro"/>
</dbReference>
<dbReference type="PANTHER" id="PTHR34217">
    <property type="entry name" value="METAL-DEPENDENT CARBOXYPEPTIDASE"/>
    <property type="match status" value="1"/>
</dbReference>
<evidence type="ECO:0000256" key="2">
    <source>
        <dbReference type="ARBA" id="ARBA00022723"/>
    </source>
</evidence>
<evidence type="ECO:0000256" key="4">
    <source>
        <dbReference type="ARBA" id="ARBA00022833"/>
    </source>
</evidence>
<dbReference type="Pfam" id="PF08439">
    <property type="entry name" value="Peptidase_M3_N"/>
    <property type="match status" value="1"/>
</dbReference>
<dbReference type="GO" id="GO:0004181">
    <property type="term" value="F:metallocarboxypeptidase activity"/>
    <property type="evidence" value="ECO:0007669"/>
    <property type="project" value="InterPro"/>
</dbReference>
<protein>
    <submittedName>
        <fullName evidence="9">M3 family oligoendopeptidase</fullName>
    </submittedName>
</protein>
<evidence type="ECO:0000256" key="3">
    <source>
        <dbReference type="ARBA" id="ARBA00022801"/>
    </source>
</evidence>
<comment type="caution">
    <text evidence="9">The sequence shown here is derived from an EMBL/GenBank/DDBJ whole genome shotgun (WGS) entry which is preliminary data.</text>
</comment>
<dbReference type="Gene3D" id="1.10.1370.20">
    <property type="entry name" value="Oligoendopeptidase f, C-terminal domain"/>
    <property type="match status" value="1"/>
</dbReference>
<evidence type="ECO:0000313" key="10">
    <source>
        <dbReference type="Proteomes" id="UP001221217"/>
    </source>
</evidence>
<dbReference type="NCBIfam" id="TIGR02290">
    <property type="entry name" value="M3_fam_3"/>
    <property type="match status" value="1"/>
</dbReference>
<dbReference type="InterPro" id="IPR001567">
    <property type="entry name" value="Pept_M3A_M3B_dom"/>
</dbReference>
<evidence type="ECO:0000256" key="1">
    <source>
        <dbReference type="ARBA" id="ARBA00022670"/>
    </source>
</evidence>
<reference evidence="9 10" key="1">
    <citation type="submission" date="2022-12" db="EMBL/GenBank/DDBJ databases">
        <title>Metagenome assembled genome from gulf of manar.</title>
        <authorList>
            <person name="Kohli P."/>
            <person name="Pk S."/>
            <person name="Venkata Ramana C."/>
            <person name="Sasikala C."/>
        </authorList>
    </citation>
    <scope>NUCLEOTIDE SEQUENCE [LARGE SCALE GENOMIC DNA]</scope>
    <source>
        <strain evidence="9">JB008</strain>
    </source>
</reference>
<evidence type="ECO:0000256" key="6">
    <source>
        <dbReference type="RuleBase" id="RU003435"/>
    </source>
</evidence>
<feature type="domain" description="Oligopeptidase F N-terminal" evidence="8">
    <location>
        <begin position="122"/>
        <end position="178"/>
    </location>
</feature>
<dbReference type="SUPFAM" id="SSF55486">
    <property type="entry name" value="Metalloproteases ('zincins'), catalytic domain"/>
    <property type="match status" value="1"/>
</dbReference>
<gene>
    <name evidence="9" type="ORF">PQJ61_01240</name>
</gene>
<dbReference type="Gene3D" id="1.20.140.70">
    <property type="entry name" value="Oligopeptidase f, N-terminal domain"/>
    <property type="match status" value="1"/>
</dbReference>
<dbReference type="CDD" id="cd09607">
    <property type="entry name" value="M3B_PepF"/>
    <property type="match status" value="1"/>
</dbReference>
<dbReference type="Pfam" id="PF01432">
    <property type="entry name" value="Peptidase_M3"/>
    <property type="match status" value="1"/>
</dbReference>
<dbReference type="AlphaFoldDB" id="A0AAJ1ICN5"/>
<dbReference type="PANTHER" id="PTHR34217:SF1">
    <property type="entry name" value="CARBOXYPEPTIDASE 1"/>
    <property type="match status" value="1"/>
</dbReference>
<evidence type="ECO:0000259" key="8">
    <source>
        <dbReference type="Pfam" id="PF08439"/>
    </source>
</evidence>
<comment type="cofactor">
    <cofactor evidence="6">
        <name>Zn(2+)</name>
        <dbReference type="ChEBI" id="CHEBI:29105"/>
    </cofactor>
    <text evidence="6">Binds 1 zinc ion.</text>
</comment>
<sequence>MNTNTIPTWNLDDIFTDFSSEKYISMYEKFSGNIRELEKMLEHKPPQDKDGLENSLTGIIKLYNETGSIYEELFSYSYCRYSTDTSEPQALSEINRIEAIAVGFSTAVVKLRNYLFKAGQLLDEVIAGSDYLGQFRFFFDEQLMLREKQMTPEMENLAADLARSGADSWERLQQTLSSATQIVWDEETGEKKTSVELRALADNPDESVRRKAFEKEIELWKSIEVPMAFALNGVKGASNSVNSRRNFKTTLERSTLQARITSDTLDAIISAMTTSLPVFRKYLKLKAGLLGKEKIAFYDLFAPVGESSMSFSYKEATDFIVDKFTNFSTDLGNFARKAVDKGWIDAKPRQNKVGGAYCTGFHVSGASRILCNFNGSFNALSTIAHELGHAYHNDVLKEAPEIYRDFPMTLAETASIFCETIVLESALETASGDDKLNLIEHELMESTQIIVDILSRFIFEKNVFNKRIEKELSAAEFCELMIDAQKQTYGDAMNEKLMHPYMWAAKGHYYSQELAFYNFPYSFGKLFGLGLYSRFRDEGESFPEKYRSILYMTGNASAEDVTAIAGYDITKKDFWQSSLSIMEKRVEQFEDLCKNRK</sequence>
<keyword evidence="1 6" id="KW-0645">Protease</keyword>
<dbReference type="InterPro" id="IPR042088">
    <property type="entry name" value="OligoPept_F_C"/>
</dbReference>
<dbReference type="InterPro" id="IPR034006">
    <property type="entry name" value="M3B_PepF_2"/>
</dbReference>
<name>A0AAJ1ICN5_9SPIO</name>
<dbReference type="GO" id="GO:0006508">
    <property type="term" value="P:proteolysis"/>
    <property type="evidence" value="ECO:0007669"/>
    <property type="project" value="UniProtKB-KW"/>
</dbReference>
<keyword evidence="5 6" id="KW-0482">Metalloprotease</keyword>
<organism evidence="9 10">
    <name type="scientific">Candidatus Thalassospirochaeta sargassi</name>
    <dbReference type="NCBI Taxonomy" id="3119039"/>
    <lineage>
        <taxon>Bacteria</taxon>
        <taxon>Pseudomonadati</taxon>
        <taxon>Spirochaetota</taxon>
        <taxon>Spirochaetia</taxon>
        <taxon>Spirochaetales</taxon>
        <taxon>Spirochaetaceae</taxon>
        <taxon>Candidatus Thalassospirochaeta</taxon>
    </lineage>
</organism>
<evidence type="ECO:0000313" key="9">
    <source>
        <dbReference type="EMBL" id="MDC7225368.1"/>
    </source>
</evidence>
<comment type="similarity">
    <text evidence="6">Belongs to the peptidase M3 family.</text>
</comment>
<feature type="domain" description="Peptidase M3A/M3B catalytic" evidence="7">
    <location>
        <begin position="200"/>
        <end position="579"/>
    </location>
</feature>
<dbReference type="EMBL" id="JAQQAL010000006">
    <property type="protein sequence ID" value="MDC7225368.1"/>
    <property type="molecule type" value="Genomic_DNA"/>
</dbReference>
<dbReference type="GO" id="GO:0046872">
    <property type="term" value="F:metal ion binding"/>
    <property type="evidence" value="ECO:0007669"/>
    <property type="project" value="UniProtKB-UniRule"/>
</dbReference>
<evidence type="ECO:0000259" key="7">
    <source>
        <dbReference type="Pfam" id="PF01432"/>
    </source>
</evidence>